<sequence length="957" mass="110719">MEEFVIPVYSSRDMPTALIYQYPLVIQTDMIVADVGNKHDLTKIPELNMVDISKLGITDALKYRPTRNNGVVVPRLLDITLHVYDCRKKLKATRGLVFETDTEWMKWAISDRMDIQPLKVMIDEYHFINYQLFNCNVKAKSRNIDTIYYDYHPLEQETKKCNHTNLELMRSLTVVEMFHILQSAAYALKPNFTLVATAERQNVETSFNAVGSRWHTMKAGTEIKNRGDEYEKFISGLVQVEVKGRCLEAIRQEMTQLQEVQRKWDSSGKQGSVVYAYEICGALSEIGRKESNVHRETVDEEGILSRFQHELDDIFSQMNRENLAVRSTKSYHATSEEQFYALIMIAATDTYSGRIWRTNPYPSLRGALIAAECKLGDVYNTLRKKFNWSVRRTYGEAERALENNKYVYTRINLFESNLSVDDEVIYWRYERMTPIETTYDNGYICTEQKKGGQKGCRIDEVWSIQERVEEITAGWLQESLKLHTILTDPNLLTIDFEKDAYVESDSGLTMPNYFNKWIRSPMFNARLRLTKGRIYAEKTSDPWNNRIMDGTIKASTESLGYALGGFYDLCPQFVDDVLSTNQQQSSVFEYLSTREDFSKLTPYARGERVCPHTGGVLYTLRRTALEVLTNYMKLDPECHQGSEYVAYRHPSVEYDHLECVLEMEDLAQLVCYVIDCIFERRRQLRDVMEARRIVNLIQSASGKRRHEILERVFPTFFTRFLKLRDVELIRDLSIVNFLPLLFLVHDNIVYQHRQWSVPMILYDRSIKLIPVEVGAHANRFGFKSFYNFIQFHPGDARKRQEAEDAHKKMGQICYAYYTDTTISQGRVDVPVITTKLDTLKVYMAAICGGLSDSLVYALPVAHPEKCIVLITIGDDKLDPHIRAELVVSKYRYSRKHIRGVVSICLNKTGSFKVYANGIAAFRICDKTILNYSCKAILIKTPGYVFGNDELMTKLLNV</sequence>
<dbReference type="InterPro" id="IPR001742">
    <property type="entry name" value="Capsid_VP2_Orbivir"/>
</dbReference>
<protein>
    <recommendedName>
        <fullName evidence="3">Outer capsid protein VP2</fullName>
    </recommendedName>
</protein>
<evidence type="ECO:0000256" key="3">
    <source>
        <dbReference type="ARBA" id="ARBA00015347"/>
    </source>
</evidence>
<keyword evidence="6" id="KW-1153">Inner capsid protein</keyword>
<dbReference type="Pfam" id="PF00898">
    <property type="entry name" value="Orbi_VP2"/>
    <property type="match status" value="1"/>
</dbReference>
<evidence type="ECO:0000256" key="4">
    <source>
        <dbReference type="ARBA" id="ARBA00022561"/>
    </source>
</evidence>
<keyword evidence="5" id="KW-0946">Virion</keyword>
<dbReference type="GO" id="GO:0005198">
    <property type="term" value="F:structural molecule activity"/>
    <property type="evidence" value="ECO:0007669"/>
    <property type="project" value="InterPro"/>
</dbReference>
<evidence type="ECO:0000256" key="5">
    <source>
        <dbReference type="ARBA" id="ARBA00022844"/>
    </source>
</evidence>
<comment type="similarity">
    <text evidence="2">Belongs to the orbivirus VP2 family.</text>
</comment>
<dbReference type="GO" id="GO:0039625">
    <property type="term" value="C:viral inner capsid"/>
    <property type="evidence" value="ECO:0007669"/>
    <property type="project" value="UniProtKB-KW"/>
</dbReference>
<proteinExistence type="inferred from homology"/>
<reference evidence="7" key="1">
    <citation type="submission" date="2020-08" db="EMBL/GenBank/DDBJ databases">
        <authorList>
            <person name="Hoffmann B."/>
        </authorList>
    </citation>
    <scope>NUCLEOTIDE SEQUENCE</scope>
    <source>
        <strain evidence="7">MNG1/2018</strain>
    </source>
</reference>
<evidence type="ECO:0000256" key="1">
    <source>
        <dbReference type="ARBA" id="ARBA00004328"/>
    </source>
</evidence>
<comment type="subcellular location">
    <subcellularLocation>
        <location evidence="1">Virion</location>
    </subcellularLocation>
</comment>
<accession>A0A7I8V2A2</accession>
<keyword evidence="4" id="KW-0167">Capsid protein</keyword>
<dbReference type="EMBL" id="LR877338">
    <property type="protein sequence ID" value="CAD2286088.1"/>
    <property type="molecule type" value="Genomic_RNA"/>
</dbReference>
<evidence type="ECO:0000256" key="2">
    <source>
        <dbReference type="ARBA" id="ARBA00008722"/>
    </source>
</evidence>
<organism evidence="7">
    <name type="scientific">Bluetongue virus</name>
    <name type="common">BTV</name>
    <dbReference type="NCBI Taxonomy" id="40051"/>
    <lineage>
        <taxon>Viruses</taxon>
        <taxon>Riboviria</taxon>
        <taxon>Orthornavirae</taxon>
        <taxon>Duplornaviricota</taxon>
        <taxon>Resentoviricetes</taxon>
        <taxon>Reovirales</taxon>
        <taxon>Sedoreoviridae</taxon>
        <taxon>Orbivirus</taxon>
        <taxon>Orbivirus caerulinguae</taxon>
    </lineage>
</organism>
<evidence type="ECO:0000256" key="6">
    <source>
        <dbReference type="ARBA" id="ARBA00022996"/>
    </source>
</evidence>
<gene>
    <name evidence="7" type="primary">segment-2</name>
</gene>
<name>A0A7I8V2A2_BTV</name>
<evidence type="ECO:0000313" key="7">
    <source>
        <dbReference type="EMBL" id="CAD2286088.1"/>
    </source>
</evidence>